<evidence type="ECO:0000256" key="1">
    <source>
        <dbReference type="SAM" id="Phobius"/>
    </source>
</evidence>
<keyword evidence="1" id="KW-1133">Transmembrane helix</keyword>
<dbReference type="Proteomes" id="UP000183868">
    <property type="component" value="Chromosome"/>
</dbReference>
<sequence length="120" mass="14065">MIGRWEFIIGLVIIVNLFNFIWLTHIRYKRTIGRRRHRWKRWLSIAFFVLSPAVFVFNLLSLPFMHYSNLLLGGMGVWFGLSQLKFVNRHSGVPPIVEPLSIFYLIICTLLSMLGAMKIV</sequence>
<gene>
    <name evidence="2" type="ORF">Cabys_1544</name>
</gene>
<feature type="transmembrane region" description="Helical" evidence="1">
    <location>
        <begin position="45"/>
        <end position="64"/>
    </location>
</feature>
<dbReference type="EMBL" id="CP018099">
    <property type="protein sequence ID" value="APF18293.1"/>
    <property type="molecule type" value="Genomic_DNA"/>
</dbReference>
<evidence type="ECO:0000313" key="3">
    <source>
        <dbReference type="Proteomes" id="UP000183868"/>
    </source>
</evidence>
<reference evidence="2 3" key="1">
    <citation type="submission" date="2016-11" db="EMBL/GenBank/DDBJ databases">
        <title>Genomic analysis of Caldithrix abyssi and proposal of a novel bacterial phylum Caldithrichaeota.</title>
        <authorList>
            <person name="Kublanov I."/>
            <person name="Sigalova O."/>
            <person name="Gavrilov S."/>
            <person name="Lebedinsky A."/>
            <person name="Ivanova N."/>
            <person name="Daum C."/>
            <person name="Reddy T."/>
            <person name="Klenk H.P."/>
            <person name="Goker M."/>
            <person name="Reva O."/>
            <person name="Miroshnichenko M."/>
            <person name="Kyprides N."/>
            <person name="Woyke T."/>
            <person name="Gelfand M."/>
        </authorList>
    </citation>
    <scope>NUCLEOTIDE SEQUENCE [LARGE SCALE GENOMIC DNA]</scope>
    <source>
        <strain evidence="2 3">LF13</strain>
    </source>
</reference>
<feature type="transmembrane region" description="Helical" evidence="1">
    <location>
        <begin position="6"/>
        <end position="24"/>
    </location>
</feature>
<feature type="transmembrane region" description="Helical" evidence="1">
    <location>
        <begin position="100"/>
        <end position="119"/>
    </location>
</feature>
<protein>
    <submittedName>
        <fullName evidence="2">Uncharacterized protein</fullName>
    </submittedName>
</protein>
<organism evidence="2 3">
    <name type="scientific">Caldithrix abyssi DSM 13497</name>
    <dbReference type="NCBI Taxonomy" id="880073"/>
    <lineage>
        <taxon>Bacteria</taxon>
        <taxon>Pseudomonadati</taxon>
        <taxon>Calditrichota</taxon>
        <taxon>Calditrichia</taxon>
        <taxon>Calditrichales</taxon>
        <taxon>Calditrichaceae</taxon>
        <taxon>Caldithrix</taxon>
    </lineage>
</organism>
<keyword evidence="1" id="KW-0812">Transmembrane</keyword>
<dbReference type="RefSeq" id="WP_044281246.1">
    <property type="nucleotide sequence ID" value="NZ_CM001402.1"/>
</dbReference>
<proteinExistence type="predicted"/>
<accession>A0A1J1C6H7</accession>
<evidence type="ECO:0000313" key="2">
    <source>
        <dbReference type="EMBL" id="APF18293.1"/>
    </source>
</evidence>
<keyword evidence="1" id="KW-0472">Membrane</keyword>
<dbReference type="AlphaFoldDB" id="A0A1J1C6H7"/>
<dbReference type="KEGG" id="caby:Cabys_1544"/>
<name>A0A1J1C6H7_CALAY</name>